<dbReference type="CDD" id="cd07316">
    <property type="entry name" value="terB_like_DjlA"/>
    <property type="match status" value="1"/>
</dbReference>
<dbReference type="PROSITE" id="PS50076">
    <property type="entry name" value="DNAJ_2"/>
    <property type="match status" value="1"/>
</dbReference>
<dbReference type="AlphaFoldDB" id="A0AAW9RJR1"/>
<evidence type="ECO:0000259" key="3">
    <source>
        <dbReference type="PROSITE" id="PS50076"/>
    </source>
</evidence>
<evidence type="ECO:0000313" key="5">
    <source>
        <dbReference type="Proteomes" id="UP001359886"/>
    </source>
</evidence>
<dbReference type="PANTHER" id="PTHR24074">
    <property type="entry name" value="CO-CHAPERONE PROTEIN DJLA"/>
    <property type="match status" value="1"/>
</dbReference>
<protein>
    <submittedName>
        <fullName evidence="4">Co-chaperone DjlA</fullName>
    </submittedName>
</protein>
<comment type="caution">
    <text evidence="4">The sequence shown here is derived from an EMBL/GenBank/DDBJ whole genome shotgun (WGS) entry which is preliminary data.</text>
</comment>
<dbReference type="Proteomes" id="UP001359886">
    <property type="component" value="Unassembled WGS sequence"/>
</dbReference>
<sequence>MTMGNGIPRHWWGKIIGTVVGIFRGGLMGAVIGFVFGHLVDRFLGGILGVGATREAFFDGLFSALGHLAKADGRVSESEIRMVESLMARMQITGEERRRAIRLFNQGKQAGFDLEAGLRPFAQHAMARPDLRRMFMEILVEAAFSSGEATENELAVLQRVARDLHIAPAWFAAMLQARGGSAGAGSGRRGAAGVVRGSLEQAYAQLGLKPGAGDAEVKRAYRKLVSQYHPDKLVARGLPEEMMEMARSRVRDINTAYDQIKEARGIK</sequence>
<feature type="domain" description="J" evidence="3">
    <location>
        <begin position="201"/>
        <end position="267"/>
    </location>
</feature>
<reference evidence="4 5" key="1">
    <citation type="submission" date="2024-02" db="EMBL/GenBank/DDBJ databases">
        <title>A novel Wenzhouxiangellaceae bacterium, isolated from coastal sediments.</title>
        <authorList>
            <person name="Du Z.-J."/>
            <person name="Ye Y.-Q."/>
            <person name="Zhang X.-Y."/>
        </authorList>
    </citation>
    <scope>NUCLEOTIDE SEQUENCE [LARGE SCALE GENOMIC DNA]</scope>
    <source>
        <strain evidence="4 5">CH-27</strain>
    </source>
</reference>
<keyword evidence="5" id="KW-1185">Reference proteome</keyword>
<evidence type="ECO:0000313" key="4">
    <source>
        <dbReference type="EMBL" id="MEJ8569100.1"/>
    </source>
</evidence>
<name>A0AAW9RJR1_9GAMM</name>
<dbReference type="InterPro" id="IPR036869">
    <property type="entry name" value="J_dom_sf"/>
</dbReference>
<dbReference type="InterPro" id="IPR029024">
    <property type="entry name" value="TerB-like"/>
</dbReference>
<dbReference type="InterPro" id="IPR007791">
    <property type="entry name" value="DjlA_N"/>
</dbReference>
<dbReference type="NCBIfam" id="NF006948">
    <property type="entry name" value="PRK09430.1"/>
    <property type="match status" value="1"/>
</dbReference>
<keyword evidence="2" id="KW-0812">Transmembrane</keyword>
<keyword evidence="2" id="KW-1133">Transmembrane helix</keyword>
<dbReference type="InterPro" id="IPR001623">
    <property type="entry name" value="DnaJ_domain"/>
</dbReference>
<dbReference type="InterPro" id="IPR050817">
    <property type="entry name" value="DjlA_DnaK_co-chaperone"/>
</dbReference>
<dbReference type="SUPFAM" id="SSF158682">
    <property type="entry name" value="TerB-like"/>
    <property type="match status" value="1"/>
</dbReference>
<dbReference type="EMBL" id="JAZHOG010000011">
    <property type="protein sequence ID" value="MEJ8569100.1"/>
    <property type="molecule type" value="Genomic_DNA"/>
</dbReference>
<keyword evidence="2" id="KW-0472">Membrane</keyword>
<dbReference type="Pfam" id="PF05099">
    <property type="entry name" value="TerB"/>
    <property type="match status" value="1"/>
</dbReference>
<evidence type="ECO:0000256" key="2">
    <source>
        <dbReference type="SAM" id="Phobius"/>
    </source>
</evidence>
<dbReference type="Pfam" id="PF00226">
    <property type="entry name" value="DnaJ"/>
    <property type="match status" value="1"/>
</dbReference>
<dbReference type="Gene3D" id="1.10.3680.10">
    <property type="entry name" value="TerB-like"/>
    <property type="match status" value="1"/>
</dbReference>
<keyword evidence="1" id="KW-0143">Chaperone</keyword>
<evidence type="ECO:0000256" key="1">
    <source>
        <dbReference type="ARBA" id="ARBA00023186"/>
    </source>
</evidence>
<accession>A0AAW9RJR1</accession>
<gene>
    <name evidence="4" type="primary">djlA</name>
    <name evidence="4" type="ORF">V3330_15830</name>
</gene>
<dbReference type="SUPFAM" id="SSF46565">
    <property type="entry name" value="Chaperone J-domain"/>
    <property type="match status" value="1"/>
</dbReference>
<dbReference type="SMART" id="SM00271">
    <property type="entry name" value="DnaJ"/>
    <property type="match status" value="1"/>
</dbReference>
<feature type="transmembrane region" description="Helical" evidence="2">
    <location>
        <begin position="12"/>
        <end position="36"/>
    </location>
</feature>
<dbReference type="CDD" id="cd06257">
    <property type="entry name" value="DnaJ"/>
    <property type="match status" value="1"/>
</dbReference>
<dbReference type="PRINTS" id="PR00625">
    <property type="entry name" value="JDOMAIN"/>
</dbReference>
<organism evidence="4 5">
    <name type="scientific">Elongatibacter sediminis</name>
    <dbReference type="NCBI Taxonomy" id="3119006"/>
    <lineage>
        <taxon>Bacteria</taxon>
        <taxon>Pseudomonadati</taxon>
        <taxon>Pseudomonadota</taxon>
        <taxon>Gammaproteobacteria</taxon>
        <taxon>Chromatiales</taxon>
        <taxon>Wenzhouxiangellaceae</taxon>
        <taxon>Elongatibacter</taxon>
    </lineage>
</organism>
<proteinExistence type="predicted"/>
<dbReference type="Gene3D" id="1.10.287.110">
    <property type="entry name" value="DnaJ domain"/>
    <property type="match status" value="1"/>
</dbReference>